<keyword evidence="1" id="KW-0812">Transmembrane</keyword>
<evidence type="ECO:0000313" key="2">
    <source>
        <dbReference type="EMBL" id="VTR23743.1"/>
    </source>
</evidence>
<sequence>MRVITISYQGAIKNGKKIFILGIREARFALRNVRPRTFLMTTQESLLLSITCIASYALPGVMRINYLFTDSKNKRAIVSDLS</sequence>
<dbReference type="AlphaFoldDB" id="A0A4U9TVI8"/>
<reference evidence="2" key="1">
    <citation type="submission" date="2019-05" db="EMBL/GenBank/DDBJ databases">
        <authorList>
            <consortium name="Pathogen Informatics"/>
        </authorList>
    </citation>
    <scope>NUCLEOTIDE SEQUENCE [LARGE SCALE GENOMIC DNA]</scope>
    <source>
        <strain evidence="2">NCTC12965</strain>
    </source>
</reference>
<feature type="transmembrane region" description="Helical" evidence="1">
    <location>
        <begin position="46"/>
        <end position="68"/>
    </location>
</feature>
<organism evidence="2">
    <name type="scientific">Serratia fonticola</name>
    <dbReference type="NCBI Taxonomy" id="47917"/>
    <lineage>
        <taxon>Bacteria</taxon>
        <taxon>Pseudomonadati</taxon>
        <taxon>Pseudomonadota</taxon>
        <taxon>Gammaproteobacteria</taxon>
        <taxon>Enterobacterales</taxon>
        <taxon>Yersiniaceae</taxon>
        <taxon>Serratia</taxon>
    </lineage>
</organism>
<keyword evidence="1" id="KW-1133">Transmembrane helix</keyword>
<gene>
    <name evidence="2" type="ORF">NCTC12965_01848</name>
</gene>
<name>A0A4U9TVI8_SERFO</name>
<accession>A0A4U9TVI8</accession>
<protein>
    <submittedName>
        <fullName evidence="2">Uncharacterized protein</fullName>
    </submittedName>
</protein>
<keyword evidence="1" id="KW-0472">Membrane</keyword>
<dbReference type="EMBL" id="CABEEZ010000033">
    <property type="protein sequence ID" value="VTR23743.1"/>
    <property type="molecule type" value="Genomic_DNA"/>
</dbReference>
<evidence type="ECO:0000256" key="1">
    <source>
        <dbReference type="SAM" id="Phobius"/>
    </source>
</evidence>
<proteinExistence type="predicted"/>